<keyword evidence="2" id="KW-1185">Reference proteome</keyword>
<comment type="caution">
    <text evidence="1">The sequence shown here is derived from an EMBL/GenBank/DDBJ whole genome shotgun (WGS) entry which is preliminary data.</text>
</comment>
<accession>A0ABC8KF17</accession>
<organism evidence="1 2">
    <name type="scientific">Eruca vesicaria subsp. sativa</name>
    <name type="common">Garden rocket</name>
    <name type="synonym">Eruca sativa</name>
    <dbReference type="NCBI Taxonomy" id="29727"/>
    <lineage>
        <taxon>Eukaryota</taxon>
        <taxon>Viridiplantae</taxon>
        <taxon>Streptophyta</taxon>
        <taxon>Embryophyta</taxon>
        <taxon>Tracheophyta</taxon>
        <taxon>Spermatophyta</taxon>
        <taxon>Magnoliopsida</taxon>
        <taxon>eudicotyledons</taxon>
        <taxon>Gunneridae</taxon>
        <taxon>Pentapetalae</taxon>
        <taxon>rosids</taxon>
        <taxon>malvids</taxon>
        <taxon>Brassicales</taxon>
        <taxon>Brassicaceae</taxon>
        <taxon>Brassiceae</taxon>
        <taxon>Eruca</taxon>
    </lineage>
</organism>
<dbReference type="AlphaFoldDB" id="A0ABC8KF17"/>
<dbReference type="Proteomes" id="UP001642260">
    <property type="component" value="Unassembled WGS sequence"/>
</dbReference>
<evidence type="ECO:0000313" key="1">
    <source>
        <dbReference type="EMBL" id="CAH8356480.1"/>
    </source>
</evidence>
<gene>
    <name evidence="1" type="ORF">ERUC_LOCUS22235</name>
</gene>
<proteinExistence type="predicted"/>
<name>A0ABC8KF17_ERUVS</name>
<reference evidence="1 2" key="1">
    <citation type="submission" date="2022-03" db="EMBL/GenBank/DDBJ databases">
        <authorList>
            <person name="Macdonald S."/>
            <person name="Ahmed S."/>
            <person name="Newling K."/>
        </authorList>
    </citation>
    <scope>NUCLEOTIDE SEQUENCE [LARGE SCALE GENOMIC DNA]</scope>
</reference>
<evidence type="ECO:0000313" key="2">
    <source>
        <dbReference type="Proteomes" id="UP001642260"/>
    </source>
</evidence>
<dbReference type="EMBL" id="CAKOAT010217488">
    <property type="protein sequence ID" value="CAH8356480.1"/>
    <property type="molecule type" value="Genomic_DNA"/>
</dbReference>
<sequence length="74" mass="8245">MANTRVLFSDMKSSRCYFSVDARLLRIWEATSARHGGQLTCLDMLIIDVNAEISADRIPLFRPRLTAGSASTLL</sequence>
<protein>
    <submittedName>
        <fullName evidence="1">Uncharacterized protein</fullName>
    </submittedName>
</protein>